<dbReference type="PANTHER" id="PTHR19134:SF540">
    <property type="entry name" value="TYROSINE-PROTEIN PHOSPHATASE 99A"/>
    <property type="match status" value="1"/>
</dbReference>
<dbReference type="Proteomes" id="UP000708208">
    <property type="component" value="Unassembled WGS sequence"/>
</dbReference>
<proteinExistence type="predicted"/>
<accession>A0A8J2NUG1</accession>
<comment type="caution">
    <text evidence="3">The sequence shown here is derived from an EMBL/GenBank/DDBJ whole genome shotgun (WGS) entry which is preliminary data.</text>
</comment>
<evidence type="ECO:0000313" key="3">
    <source>
        <dbReference type="EMBL" id="CAG7726663.1"/>
    </source>
</evidence>
<dbReference type="InterPro" id="IPR003595">
    <property type="entry name" value="Tyr_Pase_cat"/>
</dbReference>
<dbReference type="FunFam" id="3.90.190.10:FF:000013">
    <property type="entry name" value="receptor-type tyrosine-protein phosphatase zeta isoform X1"/>
    <property type="match status" value="1"/>
</dbReference>
<evidence type="ECO:0000259" key="2">
    <source>
        <dbReference type="PROSITE" id="PS50055"/>
    </source>
</evidence>
<dbReference type="OrthoDB" id="6022401at2759"/>
<protein>
    <recommendedName>
        <fullName evidence="2">Tyrosine-protein phosphatase domain-containing protein</fullName>
    </recommendedName>
</protein>
<dbReference type="GO" id="GO:0004725">
    <property type="term" value="F:protein tyrosine phosphatase activity"/>
    <property type="evidence" value="ECO:0007669"/>
    <property type="project" value="InterPro"/>
</dbReference>
<keyword evidence="1" id="KW-0812">Transmembrane</keyword>
<dbReference type="AlphaFoldDB" id="A0A8J2NUG1"/>
<dbReference type="InterPro" id="IPR000242">
    <property type="entry name" value="PTP_cat"/>
</dbReference>
<feature type="non-terminal residue" evidence="3">
    <location>
        <position position="1"/>
    </location>
</feature>
<evidence type="ECO:0000256" key="1">
    <source>
        <dbReference type="SAM" id="Phobius"/>
    </source>
</evidence>
<dbReference type="InterPro" id="IPR050348">
    <property type="entry name" value="Protein-Tyr_Phosphatase"/>
</dbReference>
<feature type="domain" description="Tyrosine-protein phosphatase" evidence="2">
    <location>
        <begin position="235"/>
        <end position="488"/>
    </location>
</feature>
<dbReference type="PANTHER" id="PTHR19134">
    <property type="entry name" value="RECEPTOR-TYPE TYROSINE-PROTEIN PHOSPHATASE"/>
    <property type="match status" value="1"/>
</dbReference>
<reference evidence="3" key="1">
    <citation type="submission" date="2021-06" db="EMBL/GenBank/DDBJ databases">
        <authorList>
            <person name="Hodson N. C."/>
            <person name="Mongue J. A."/>
            <person name="Jaron S. K."/>
        </authorList>
    </citation>
    <scope>NUCLEOTIDE SEQUENCE</scope>
</reference>
<gene>
    <name evidence="3" type="ORF">AFUS01_LOCUS15561</name>
</gene>
<name>A0A8J2NUG1_9HEXA</name>
<dbReference type="Pfam" id="PF00102">
    <property type="entry name" value="Y_phosphatase"/>
    <property type="match status" value="2"/>
</dbReference>
<evidence type="ECO:0000313" key="4">
    <source>
        <dbReference type="Proteomes" id="UP000708208"/>
    </source>
</evidence>
<dbReference type="PROSITE" id="PS50055">
    <property type="entry name" value="TYR_PHOSPHATASE_PTP"/>
    <property type="match status" value="2"/>
</dbReference>
<dbReference type="EMBL" id="CAJVCH010138500">
    <property type="protein sequence ID" value="CAG7726663.1"/>
    <property type="molecule type" value="Genomic_DNA"/>
</dbReference>
<organism evidence="3 4">
    <name type="scientific">Allacma fusca</name>
    <dbReference type="NCBI Taxonomy" id="39272"/>
    <lineage>
        <taxon>Eukaryota</taxon>
        <taxon>Metazoa</taxon>
        <taxon>Ecdysozoa</taxon>
        <taxon>Arthropoda</taxon>
        <taxon>Hexapoda</taxon>
        <taxon>Collembola</taxon>
        <taxon>Symphypleona</taxon>
        <taxon>Sminthuridae</taxon>
        <taxon>Allacma</taxon>
    </lineage>
</organism>
<keyword evidence="1" id="KW-1133">Transmembrane helix</keyword>
<keyword evidence="1" id="KW-0472">Membrane</keyword>
<keyword evidence="4" id="KW-1185">Reference proteome</keyword>
<sequence length="488" mass="55741">RASNEFTPTMVAISVCASFALALLLIALIIWRRCFQGEYYYLDDPPRVPGHLNGLGWQGDSADELKQSLPAHLFLNHVQQLHVDGDIGFSKEYEAIQATCVQDEFPAEYSQHPENKQKNRYLNIVAYDHSRVRLAPVPGQKKSLEYVNANYIDGFRKAQAYIGTQGPLPSTFETFWRMVWEHNVHIIVMITNLVERGRAIESGETYVKRAYLSRYVHSLLSGSFNDDKSQVASLVEHQFKLVTQFAPKEFHLSAALKPFNLVKNRNLDNVSTDLFRVLLTPKPGVEGSDYINASFIPGFNKLQEFVITQHPMESTISEFWQMLWDHNIQTVVVVSAVDDGEYPTFWPTSGDDLDLHTNFRVTLLQESDRVGSVLRDFSMQSLQDDYELQIKIIQSSHWPHHSSNPLASVFDLIYLVQESLKESQAGPIAVVDRFGGLEAATFAALTTLYKQMVAEEHVDVYMIAKLYHEQRPGVWTNMVFMLYQFYDV</sequence>
<feature type="domain" description="Tyrosine-protein phosphatase" evidence="2">
    <location>
        <begin position="89"/>
        <end position="206"/>
    </location>
</feature>
<feature type="transmembrane region" description="Helical" evidence="1">
    <location>
        <begin position="6"/>
        <end position="31"/>
    </location>
</feature>
<dbReference type="SMART" id="SM00194">
    <property type="entry name" value="PTPc"/>
    <property type="match status" value="1"/>
</dbReference>
<dbReference type="SMART" id="SM00404">
    <property type="entry name" value="PTPc_motif"/>
    <property type="match status" value="1"/>
</dbReference>